<dbReference type="EMBL" id="UINC01113163">
    <property type="protein sequence ID" value="SVC82586.1"/>
    <property type="molecule type" value="Genomic_DNA"/>
</dbReference>
<reference evidence="1" key="1">
    <citation type="submission" date="2018-05" db="EMBL/GenBank/DDBJ databases">
        <authorList>
            <person name="Lanie J.A."/>
            <person name="Ng W.-L."/>
            <person name="Kazmierczak K.M."/>
            <person name="Andrzejewski T.M."/>
            <person name="Davidsen T.M."/>
            <person name="Wayne K.J."/>
            <person name="Tettelin H."/>
            <person name="Glass J.I."/>
            <person name="Rusch D."/>
            <person name="Podicherti R."/>
            <person name="Tsui H.-C.T."/>
            <person name="Winkler M.E."/>
        </authorList>
    </citation>
    <scope>NUCLEOTIDE SEQUENCE</scope>
</reference>
<proteinExistence type="predicted"/>
<accession>A0A382QAY3</accession>
<protein>
    <submittedName>
        <fullName evidence="1">Uncharacterized protein</fullName>
    </submittedName>
</protein>
<evidence type="ECO:0000313" key="1">
    <source>
        <dbReference type="EMBL" id="SVC82586.1"/>
    </source>
</evidence>
<name>A0A382QAY3_9ZZZZ</name>
<dbReference type="AlphaFoldDB" id="A0A382QAY3"/>
<sequence length="129" mass="13685">VVKRAIKAASLVCQSGRFSVVVIDVAEASPGVLQRFPYTTWMRLARAIEGSTTVGLSVGPVAMGRSAKGRAIMLAPARHASHLQGKTSRVFLNELTFDVRVVSTKYSSAPFRLCAESEPTAQGIHTAAG</sequence>
<organism evidence="1">
    <name type="scientific">marine metagenome</name>
    <dbReference type="NCBI Taxonomy" id="408172"/>
    <lineage>
        <taxon>unclassified sequences</taxon>
        <taxon>metagenomes</taxon>
        <taxon>ecological metagenomes</taxon>
    </lineage>
</organism>
<gene>
    <name evidence="1" type="ORF">METZ01_LOCUS335440</name>
</gene>
<feature type="non-terminal residue" evidence="1">
    <location>
        <position position="1"/>
    </location>
</feature>